<comment type="subcellular location">
    <subcellularLocation>
        <location evidence="5">Cytoplasm</location>
    </subcellularLocation>
</comment>
<comment type="domain">
    <text evidence="5">The PRC barrel domain binds ribosomal protein uS19.</text>
</comment>
<comment type="subunit">
    <text evidence="5">Binds ribosomal protein uS19.</text>
</comment>
<dbReference type="AlphaFoldDB" id="A0A3N0B1J3"/>
<dbReference type="InterPro" id="IPR056792">
    <property type="entry name" value="PRC_RimM"/>
</dbReference>
<evidence type="ECO:0000256" key="1">
    <source>
        <dbReference type="ARBA" id="ARBA00022490"/>
    </source>
</evidence>
<sequence>MTRRWADVAELIATQGLKGRFVARSVRGLPFLLEEGLAVDFVPPTLEGPRHVHVSFVQHAGDGEYLVDFTGVSDRDTAERLVGSHCLVARELLPDDFDELLRADAGHVSGYRVVDEALGELGPVVEVREMPMQDLLVVERAQGEALIPFVDEFIVGIDEDEGIVHVSVPRSLLELNSTQGA</sequence>
<comment type="similarity">
    <text evidence="5">Belongs to the RimM family.</text>
</comment>
<gene>
    <name evidence="5 8" type="primary">rimM</name>
    <name evidence="8" type="ORF">DMP06_03120</name>
</gene>
<feature type="domain" description="RimM N-terminal" evidence="6">
    <location>
        <begin position="8"/>
        <end position="91"/>
    </location>
</feature>
<evidence type="ECO:0000256" key="5">
    <source>
        <dbReference type="HAMAP-Rule" id="MF_00014"/>
    </source>
</evidence>
<accession>A0A3N0B1J3</accession>
<dbReference type="SUPFAM" id="SSF50346">
    <property type="entry name" value="PRC-barrel domain"/>
    <property type="match status" value="1"/>
</dbReference>
<dbReference type="PANTHER" id="PTHR33692:SF1">
    <property type="entry name" value="RIBOSOME MATURATION FACTOR RIMM"/>
    <property type="match status" value="1"/>
</dbReference>
<dbReference type="InterPro" id="IPR036976">
    <property type="entry name" value="RimM_N_sf"/>
</dbReference>
<evidence type="ECO:0000256" key="3">
    <source>
        <dbReference type="ARBA" id="ARBA00022552"/>
    </source>
</evidence>
<evidence type="ECO:0000313" key="8">
    <source>
        <dbReference type="EMBL" id="RNL41001.1"/>
    </source>
</evidence>
<keyword evidence="1 5" id="KW-0963">Cytoplasm</keyword>
<dbReference type="GO" id="GO:0042274">
    <property type="term" value="P:ribosomal small subunit biogenesis"/>
    <property type="evidence" value="ECO:0007669"/>
    <property type="project" value="UniProtKB-UniRule"/>
</dbReference>
<reference evidence="9" key="1">
    <citation type="submission" date="2018-05" db="EMBL/GenBank/DDBJ databases">
        <title>Genome Sequencing of selected type strains of the family Eggerthellaceae.</title>
        <authorList>
            <person name="Danylec N."/>
            <person name="Stoll D.A."/>
            <person name="Doetsch A."/>
            <person name="Huch M."/>
        </authorList>
    </citation>
    <scope>NUCLEOTIDE SEQUENCE [LARGE SCALE GENOMIC DNA]</scope>
    <source>
        <strain evidence="9">DSM 24851</strain>
    </source>
</reference>
<dbReference type="Pfam" id="PF01782">
    <property type="entry name" value="RimM"/>
    <property type="match status" value="1"/>
</dbReference>
<organism evidence="8 9">
    <name type="scientific">Slackia equolifaciens</name>
    <dbReference type="NCBI Taxonomy" id="498718"/>
    <lineage>
        <taxon>Bacteria</taxon>
        <taxon>Bacillati</taxon>
        <taxon>Actinomycetota</taxon>
        <taxon>Coriobacteriia</taxon>
        <taxon>Eggerthellales</taxon>
        <taxon>Eggerthellaceae</taxon>
        <taxon>Slackia</taxon>
    </lineage>
</organism>
<comment type="function">
    <text evidence="5">An accessory protein needed during the final step in the assembly of 30S ribosomal subunit, possibly for assembly of the head region. Essential for efficient processing of 16S rRNA. May be needed both before and after RbfA during the maturation of 16S rRNA. It has affinity for free ribosomal 30S subunits but not for 70S ribosomes.</text>
</comment>
<dbReference type="GO" id="GO:0043022">
    <property type="term" value="F:ribosome binding"/>
    <property type="evidence" value="ECO:0007669"/>
    <property type="project" value="InterPro"/>
</dbReference>
<dbReference type="InterPro" id="IPR011961">
    <property type="entry name" value="RimM"/>
</dbReference>
<protein>
    <recommendedName>
        <fullName evidence="5">Ribosome maturation factor RimM</fullName>
    </recommendedName>
</protein>
<dbReference type="Pfam" id="PF24986">
    <property type="entry name" value="PRC_RimM"/>
    <property type="match status" value="1"/>
</dbReference>
<dbReference type="GO" id="GO:0005840">
    <property type="term" value="C:ribosome"/>
    <property type="evidence" value="ECO:0007669"/>
    <property type="project" value="InterPro"/>
</dbReference>
<dbReference type="GO" id="GO:0006364">
    <property type="term" value="P:rRNA processing"/>
    <property type="evidence" value="ECO:0007669"/>
    <property type="project" value="UniProtKB-UniRule"/>
</dbReference>
<dbReference type="SUPFAM" id="SSF50447">
    <property type="entry name" value="Translation proteins"/>
    <property type="match status" value="1"/>
</dbReference>
<dbReference type="NCBIfam" id="TIGR02273">
    <property type="entry name" value="16S_RimM"/>
    <property type="match status" value="1"/>
</dbReference>
<dbReference type="PANTHER" id="PTHR33692">
    <property type="entry name" value="RIBOSOME MATURATION FACTOR RIMM"/>
    <property type="match status" value="1"/>
</dbReference>
<comment type="caution">
    <text evidence="8">The sequence shown here is derived from an EMBL/GenBank/DDBJ whole genome shotgun (WGS) entry which is preliminary data.</text>
</comment>
<keyword evidence="9" id="KW-1185">Reference proteome</keyword>
<name>A0A3N0B1J3_9ACTN</name>
<keyword evidence="2 5" id="KW-0690">Ribosome biogenesis</keyword>
<dbReference type="Gene3D" id="2.30.30.240">
    <property type="entry name" value="PRC-barrel domain"/>
    <property type="match status" value="1"/>
</dbReference>
<dbReference type="OrthoDB" id="3177403at2"/>
<dbReference type="InterPro" id="IPR009000">
    <property type="entry name" value="Transl_B-barrel_sf"/>
</dbReference>
<dbReference type="InterPro" id="IPR011033">
    <property type="entry name" value="PRC_barrel-like_sf"/>
</dbReference>
<evidence type="ECO:0000256" key="2">
    <source>
        <dbReference type="ARBA" id="ARBA00022517"/>
    </source>
</evidence>
<keyword evidence="4 5" id="KW-0143">Chaperone</keyword>
<keyword evidence="3 5" id="KW-0698">rRNA processing</keyword>
<evidence type="ECO:0000259" key="6">
    <source>
        <dbReference type="Pfam" id="PF01782"/>
    </source>
</evidence>
<dbReference type="EMBL" id="QIBX01000003">
    <property type="protein sequence ID" value="RNL41001.1"/>
    <property type="molecule type" value="Genomic_DNA"/>
</dbReference>
<feature type="domain" description="Ribosome maturation factor RimM PRC barrel" evidence="7">
    <location>
        <begin position="109"/>
        <end position="170"/>
    </location>
</feature>
<dbReference type="Gene3D" id="2.40.30.60">
    <property type="entry name" value="RimM"/>
    <property type="match status" value="1"/>
</dbReference>
<evidence type="ECO:0000259" key="7">
    <source>
        <dbReference type="Pfam" id="PF24986"/>
    </source>
</evidence>
<dbReference type="Proteomes" id="UP000269591">
    <property type="component" value="Unassembled WGS sequence"/>
</dbReference>
<evidence type="ECO:0000313" key="9">
    <source>
        <dbReference type="Proteomes" id="UP000269591"/>
    </source>
</evidence>
<proteinExistence type="inferred from homology"/>
<dbReference type="HAMAP" id="MF_00014">
    <property type="entry name" value="Ribosome_mat_RimM"/>
    <property type="match status" value="1"/>
</dbReference>
<evidence type="ECO:0000256" key="4">
    <source>
        <dbReference type="ARBA" id="ARBA00023186"/>
    </source>
</evidence>
<dbReference type="RefSeq" id="WP_123208284.1">
    <property type="nucleotide sequence ID" value="NZ_JBHTHO010000001.1"/>
</dbReference>
<dbReference type="GO" id="GO:0005737">
    <property type="term" value="C:cytoplasm"/>
    <property type="evidence" value="ECO:0007669"/>
    <property type="project" value="UniProtKB-SubCell"/>
</dbReference>
<dbReference type="InterPro" id="IPR002676">
    <property type="entry name" value="RimM_N"/>
</dbReference>